<keyword evidence="1" id="KW-0472">Membrane</keyword>
<accession>A0A261FGT2</accession>
<comment type="caution">
    <text evidence="2">The sequence shown here is derived from an EMBL/GenBank/DDBJ whole genome shotgun (WGS) entry which is preliminary data.</text>
</comment>
<reference evidence="2 3" key="1">
    <citation type="journal article" date="2017" name="BMC Genomics">
        <title>Comparative genomic and phylogenomic analyses of the Bifidobacteriaceae family.</title>
        <authorList>
            <person name="Lugli G.A."/>
            <person name="Milani C."/>
            <person name="Turroni F."/>
            <person name="Duranti S."/>
            <person name="Mancabelli L."/>
            <person name="Mangifesta M."/>
            <person name="Ferrario C."/>
            <person name="Modesto M."/>
            <person name="Mattarelli P."/>
            <person name="Jiri K."/>
            <person name="van Sinderen D."/>
            <person name="Ventura M."/>
        </authorList>
    </citation>
    <scope>NUCLEOTIDE SEQUENCE [LARGE SCALE GENOMIC DNA]</scope>
    <source>
        <strain evidence="2 3">DSM 100201</strain>
    </source>
</reference>
<keyword evidence="3" id="KW-1185">Reference proteome</keyword>
<gene>
    <name evidence="2" type="ORF">BTIS_0723</name>
</gene>
<proteinExistence type="predicted"/>
<dbReference type="AlphaFoldDB" id="A0A261FGT2"/>
<sequence>MIMVMAAKGFAPLATTDITPYVTAMLMLIVVAVALAALAIVTSRPRGRTSSATGAHRSLSDKSEWLAEIEDVRFRFQTGEIGADDAFSELAGIARRFASDRLDRDVTNHTLAELHAVPRSRSNGKGLDLLRQTISALYPPEFADATTQSHAGAVSVDEAAGWVSNLVERWRS</sequence>
<protein>
    <submittedName>
        <fullName evidence="2">Uncharacterized protein</fullName>
    </submittedName>
</protein>
<keyword evidence="1" id="KW-0812">Transmembrane</keyword>
<name>A0A261FGT2_9BIFI</name>
<evidence type="ECO:0000256" key="1">
    <source>
        <dbReference type="SAM" id="Phobius"/>
    </source>
</evidence>
<dbReference type="EMBL" id="MWWV01000004">
    <property type="protein sequence ID" value="OZG58354.1"/>
    <property type="molecule type" value="Genomic_DNA"/>
</dbReference>
<organism evidence="2 3">
    <name type="scientific">Bifidobacterium tissieri</name>
    <dbReference type="NCBI Taxonomy" id="1630162"/>
    <lineage>
        <taxon>Bacteria</taxon>
        <taxon>Bacillati</taxon>
        <taxon>Actinomycetota</taxon>
        <taxon>Actinomycetes</taxon>
        <taxon>Bifidobacteriales</taxon>
        <taxon>Bifidobacteriaceae</taxon>
        <taxon>Bifidobacterium</taxon>
    </lineage>
</organism>
<keyword evidence="1" id="KW-1133">Transmembrane helix</keyword>
<dbReference type="RefSeq" id="WP_094662764.1">
    <property type="nucleotide sequence ID" value="NZ_MWWV01000004.1"/>
</dbReference>
<evidence type="ECO:0000313" key="3">
    <source>
        <dbReference type="Proteomes" id="UP000216444"/>
    </source>
</evidence>
<dbReference type="Proteomes" id="UP000216444">
    <property type="component" value="Unassembled WGS sequence"/>
</dbReference>
<feature type="transmembrane region" description="Helical" evidence="1">
    <location>
        <begin position="20"/>
        <end position="41"/>
    </location>
</feature>
<evidence type="ECO:0000313" key="2">
    <source>
        <dbReference type="EMBL" id="OZG58354.1"/>
    </source>
</evidence>